<dbReference type="InterPro" id="IPR051678">
    <property type="entry name" value="AGP_Transferase"/>
</dbReference>
<dbReference type="Proteomes" id="UP000256269">
    <property type="component" value="Unassembled WGS sequence"/>
</dbReference>
<keyword evidence="3" id="KW-1185">Reference proteome</keyword>
<gene>
    <name evidence="2" type="ORF">BCF44_104189</name>
</gene>
<dbReference type="CDD" id="cd05152">
    <property type="entry name" value="MPH2"/>
    <property type="match status" value="1"/>
</dbReference>
<name>A0A3E0HTP8_9PSEU</name>
<feature type="domain" description="Aminoglycoside phosphotransferase" evidence="1">
    <location>
        <begin position="26"/>
        <end position="244"/>
    </location>
</feature>
<evidence type="ECO:0000259" key="1">
    <source>
        <dbReference type="Pfam" id="PF01636"/>
    </source>
</evidence>
<dbReference type="GO" id="GO:0016740">
    <property type="term" value="F:transferase activity"/>
    <property type="evidence" value="ECO:0007669"/>
    <property type="project" value="UniProtKB-KW"/>
</dbReference>
<organism evidence="2 3">
    <name type="scientific">Kutzneria buriramensis</name>
    <dbReference type="NCBI Taxonomy" id="1045776"/>
    <lineage>
        <taxon>Bacteria</taxon>
        <taxon>Bacillati</taxon>
        <taxon>Actinomycetota</taxon>
        <taxon>Actinomycetes</taxon>
        <taxon>Pseudonocardiales</taxon>
        <taxon>Pseudonocardiaceae</taxon>
        <taxon>Kutzneria</taxon>
    </lineage>
</organism>
<dbReference type="PANTHER" id="PTHR21310">
    <property type="entry name" value="AMINOGLYCOSIDE PHOSPHOTRANSFERASE-RELATED-RELATED"/>
    <property type="match status" value="1"/>
</dbReference>
<dbReference type="PANTHER" id="PTHR21310:SF15">
    <property type="entry name" value="AMINOGLYCOSIDE PHOSPHOTRANSFERASE DOMAIN-CONTAINING PROTEIN"/>
    <property type="match status" value="1"/>
</dbReference>
<sequence length="280" mass="31285">MSPSAESMLLEAYENGLELGNRHEVDESGWDFLVLHATAADGTPWILRAPRRPGEYLKAEGALLDHVRPHLPIAVPDWRIHTDTLIAYPRLPGMPAGGTWLPADDRLGRSVAVLHALPTEPIEALGIPVLDPDDQRKWLIGRLETAIREFDIPDEKVRRWQDWLAATDRWPQDMVLARGDLHPQHLLVEGGRLVGMIDWADATISDPALDFIDPYHYLTPAAFDRLLADYERHGGHVWPGMREHIALRASFGPVIGGTFGLATGRDDLVAEAREELSRGR</sequence>
<dbReference type="EMBL" id="QUNO01000004">
    <property type="protein sequence ID" value="REH49923.1"/>
    <property type="molecule type" value="Genomic_DNA"/>
</dbReference>
<dbReference type="Pfam" id="PF01636">
    <property type="entry name" value="APH"/>
    <property type="match status" value="1"/>
</dbReference>
<dbReference type="AlphaFoldDB" id="A0A3E0HTP8"/>
<dbReference type="InterPro" id="IPR002575">
    <property type="entry name" value="Aminoglycoside_PTrfase"/>
</dbReference>
<dbReference type="SUPFAM" id="SSF56112">
    <property type="entry name" value="Protein kinase-like (PK-like)"/>
    <property type="match status" value="1"/>
</dbReference>
<proteinExistence type="predicted"/>
<keyword evidence="2" id="KW-0808">Transferase</keyword>
<accession>A0A3E0HTP8</accession>
<reference evidence="2 3" key="1">
    <citation type="submission" date="2018-08" db="EMBL/GenBank/DDBJ databases">
        <title>Genomic Encyclopedia of Archaeal and Bacterial Type Strains, Phase II (KMG-II): from individual species to whole genera.</title>
        <authorList>
            <person name="Goeker M."/>
        </authorList>
    </citation>
    <scope>NUCLEOTIDE SEQUENCE [LARGE SCALE GENOMIC DNA]</scope>
    <source>
        <strain evidence="2 3">DSM 45791</strain>
    </source>
</reference>
<dbReference type="Gene3D" id="3.30.200.20">
    <property type="entry name" value="Phosphorylase Kinase, domain 1"/>
    <property type="match status" value="1"/>
</dbReference>
<evidence type="ECO:0000313" key="3">
    <source>
        <dbReference type="Proteomes" id="UP000256269"/>
    </source>
</evidence>
<dbReference type="OrthoDB" id="9797603at2"/>
<dbReference type="Gene3D" id="3.90.1200.10">
    <property type="match status" value="1"/>
</dbReference>
<evidence type="ECO:0000313" key="2">
    <source>
        <dbReference type="EMBL" id="REH49923.1"/>
    </source>
</evidence>
<protein>
    <submittedName>
        <fullName evidence="2">Macrolide phosphotransferase</fullName>
    </submittedName>
</protein>
<dbReference type="RefSeq" id="WP_147328478.1">
    <property type="nucleotide sequence ID" value="NZ_CP144375.1"/>
</dbReference>
<dbReference type="InterPro" id="IPR011009">
    <property type="entry name" value="Kinase-like_dom_sf"/>
</dbReference>
<comment type="caution">
    <text evidence="2">The sequence shown here is derived from an EMBL/GenBank/DDBJ whole genome shotgun (WGS) entry which is preliminary data.</text>
</comment>